<reference evidence="1 2" key="1">
    <citation type="submission" date="2018-05" db="EMBL/GenBank/DDBJ databases">
        <title>Genomic Encyclopedia of Type Strains, Phase IV (KMG-IV): sequencing the most valuable type-strain genomes for metagenomic binning, comparative biology and taxonomic classification.</title>
        <authorList>
            <person name="Goeker M."/>
        </authorList>
    </citation>
    <scope>NUCLEOTIDE SEQUENCE [LARGE SCALE GENOMIC DNA]</scope>
    <source>
        <strain evidence="1 2">DSM 6462</strain>
    </source>
</reference>
<dbReference type="RefSeq" id="WP_146227438.1">
    <property type="nucleotide sequence ID" value="NZ_JAHBRY010000001.1"/>
</dbReference>
<organism evidence="1 2">
    <name type="scientific">Chelatococcus asaccharovorans</name>
    <dbReference type="NCBI Taxonomy" id="28210"/>
    <lineage>
        <taxon>Bacteria</taxon>
        <taxon>Pseudomonadati</taxon>
        <taxon>Pseudomonadota</taxon>
        <taxon>Alphaproteobacteria</taxon>
        <taxon>Hyphomicrobiales</taxon>
        <taxon>Chelatococcaceae</taxon>
        <taxon>Chelatococcus</taxon>
    </lineage>
</organism>
<name>A0A2V3UBP6_9HYPH</name>
<comment type="caution">
    <text evidence="1">The sequence shown here is derived from an EMBL/GenBank/DDBJ whole genome shotgun (WGS) entry which is preliminary data.</text>
</comment>
<evidence type="ECO:0000313" key="2">
    <source>
        <dbReference type="Proteomes" id="UP000248021"/>
    </source>
</evidence>
<accession>A0A2V3UBP6</accession>
<keyword evidence="2" id="KW-1185">Reference proteome</keyword>
<gene>
    <name evidence="1" type="ORF">C7450_109179</name>
</gene>
<dbReference type="EMBL" id="QJJK01000009">
    <property type="protein sequence ID" value="PXW55770.1"/>
    <property type="molecule type" value="Genomic_DNA"/>
</dbReference>
<sequence>MAKPTRRVLEAEGERPPIWNCPVGWPAAARIAFNDTPAAAGSAAQARLRCDGERSRPRHQLSGRTIFAGFSEY</sequence>
<dbReference type="Proteomes" id="UP000248021">
    <property type="component" value="Unassembled WGS sequence"/>
</dbReference>
<dbReference type="AlphaFoldDB" id="A0A2V3UBP6"/>
<evidence type="ECO:0000313" key="1">
    <source>
        <dbReference type="EMBL" id="PXW55770.1"/>
    </source>
</evidence>
<proteinExistence type="predicted"/>
<protein>
    <submittedName>
        <fullName evidence="1">Uncharacterized protein</fullName>
    </submittedName>
</protein>